<name>A0ABQ4Z777_9ASTR</name>
<evidence type="ECO:0000313" key="2">
    <source>
        <dbReference type="EMBL" id="GJS85012.1"/>
    </source>
</evidence>
<feature type="compositionally biased region" description="Pro residues" evidence="1">
    <location>
        <begin position="140"/>
        <end position="150"/>
    </location>
</feature>
<dbReference type="Proteomes" id="UP001151760">
    <property type="component" value="Unassembled WGS sequence"/>
</dbReference>
<feature type="region of interest" description="Disordered" evidence="1">
    <location>
        <begin position="262"/>
        <end position="401"/>
    </location>
</feature>
<feature type="compositionally biased region" description="Basic and acidic residues" evidence="1">
    <location>
        <begin position="311"/>
        <end position="332"/>
    </location>
</feature>
<feature type="compositionally biased region" description="Low complexity" evidence="1">
    <location>
        <begin position="390"/>
        <end position="399"/>
    </location>
</feature>
<sequence>MVVLESCPKHNMVDYLEKTDGNAEFHEIIDFLARSSIHNALTVSPVVSTTFVEQFWMSAKSKIINNVRYITAKVAGKPVSISEASIRSDLLFDDANRIDSLPNQAIFDAIQLMGKVTPLFASMLVQPTEDEGATSERPSEPQPTPSPPHPSEANVEPQTDPSPIHLPSTHIPDSIPETSGGNHGGQSSSNKSLSGNEGDMTLQSVYDLCISLCTQVTDQAKEIKQLKAHIKKLKKKAKPVITHHIAWMKSVSLKQRLAGKKSLKKNWMQKESVSKQGRKSTKAEPPVHKDPLFDELPDDTLDYMDTEDTQDMGRTRDVVNEEKETANDKVSTEDALSIAQQKVSTDKEKVSTDRPNVSTDRPKVNTDKEKDSTVIPDEGTDDQTEGRSATPTTLTTTPTMFGDDETIAQVLLNMSQAKAVSKL</sequence>
<feature type="compositionally biased region" description="Basic and acidic residues" evidence="1">
    <location>
        <begin position="360"/>
        <end position="372"/>
    </location>
</feature>
<organism evidence="2 3">
    <name type="scientific">Tanacetum coccineum</name>
    <dbReference type="NCBI Taxonomy" id="301880"/>
    <lineage>
        <taxon>Eukaryota</taxon>
        <taxon>Viridiplantae</taxon>
        <taxon>Streptophyta</taxon>
        <taxon>Embryophyta</taxon>
        <taxon>Tracheophyta</taxon>
        <taxon>Spermatophyta</taxon>
        <taxon>Magnoliopsida</taxon>
        <taxon>eudicotyledons</taxon>
        <taxon>Gunneridae</taxon>
        <taxon>Pentapetalae</taxon>
        <taxon>asterids</taxon>
        <taxon>campanulids</taxon>
        <taxon>Asterales</taxon>
        <taxon>Asteraceae</taxon>
        <taxon>Asteroideae</taxon>
        <taxon>Anthemideae</taxon>
        <taxon>Anthemidinae</taxon>
        <taxon>Tanacetum</taxon>
    </lineage>
</organism>
<reference evidence="2" key="2">
    <citation type="submission" date="2022-01" db="EMBL/GenBank/DDBJ databases">
        <authorList>
            <person name="Yamashiro T."/>
            <person name="Shiraishi A."/>
            <person name="Satake H."/>
            <person name="Nakayama K."/>
        </authorList>
    </citation>
    <scope>NUCLEOTIDE SEQUENCE</scope>
</reference>
<protein>
    <submittedName>
        <fullName evidence="2">Uncharacterized protein</fullName>
    </submittedName>
</protein>
<feature type="region of interest" description="Disordered" evidence="1">
    <location>
        <begin position="128"/>
        <end position="196"/>
    </location>
</feature>
<dbReference type="EMBL" id="BQNB010011019">
    <property type="protein sequence ID" value="GJS85012.1"/>
    <property type="molecule type" value="Genomic_DNA"/>
</dbReference>
<feature type="compositionally biased region" description="Acidic residues" evidence="1">
    <location>
        <begin position="293"/>
        <end position="310"/>
    </location>
</feature>
<reference evidence="2" key="1">
    <citation type="journal article" date="2022" name="Int. J. Mol. Sci.">
        <title>Draft Genome of Tanacetum Coccineum: Genomic Comparison of Closely Related Tanacetum-Family Plants.</title>
        <authorList>
            <person name="Yamashiro T."/>
            <person name="Shiraishi A."/>
            <person name="Nakayama K."/>
            <person name="Satake H."/>
        </authorList>
    </citation>
    <scope>NUCLEOTIDE SEQUENCE</scope>
</reference>
<feature type="compositionally biased region" description="Basic and acidic residues" evidence="1">
    <location>
        <begin position="281"/>
        <end position="292"/>
    </location>
</feature>
<gene>
    <name evidence="2" type="ORF">Tco_0751553</name>
</gene>
<accession>A0ABQ4Z777</accession>
<keyword evidence="3" id="KW-1185">Reference proteome</keyword>
<evidence type="ECO:0000313" key="3">
    <source>
        <dbReference type="Proteomes" id="UP001151760"/>
    </source>
</evidence>
<evidence type="ECO:0000256" key="1">
    <source>
        <dbReference type="SAM" id="MobiDB-lite"/>
    </source>
</evidence>
<comment type="caution">
    <text evidence="2">The sequence shown here is derived from an EMBL/GenBank/DDBJ whole genome shotgun (WGS) entry which is preliminary data.</text>
</comment>
<proteinExistence type="predicted"/>